<feature type="compositionally biased region" description="Polar residues" evidence="1">
    <location>
        <begin position="95"/>
        <end position="112"/>
    </location>
</feature>
<feature type="compositionally biased region" description="Polar residues" evidence="1">
    <location>
        <begin position="501"/>
        <end position="531"/>
    </location>
</feature>
<evidence type="ECO:0000313" key="3">
    <source>
        <dbReference type="Proteomes" id="UP000726737"/>
    </source>
</evidence>
<keyword evidence="3" id="KW-1185">Reference proteome</keyword>
<feature type="region of interest" description="Disordered" evidence="1">
    <location>
        <begin position="1133"/>
        <end position="1242"/>
    </location>
</feature>
<feature type="compositionally biased region" description="Polar residues" evidence="1">
    <location>
        <begin position="972"/>
        <end position="983"/>
    </location>
</feature>
<dbReference type="EMBL" id="JAAAJA010000056">
    <property type="protein sequence ID" value="KAG0264172.1"/>
    <property type="molecule type" value="Genomic_DNA"/>
</dbReference>
<name>A0A9P6QAN7_9FUNG</name>
<dbReference type="AlphaFoldDB" id="A0A9P6QAN7"/>
<feature type="compositionally biased region" description="Basic residues" evidence="1">
    <location>
        <begin position="56"/>
        <end position="68"/>
    </location>
</feature>
<dbReference type="Proteomes" id="UP000726737">
    <property type="component" value="Unassembled WGS sequence"/>
</dbReference>
<reference evidence="2" key="1">
    <citation type="journal article" date="2020" name="Fungal Divers.">
        <title>Resolving the Mortierellaceae phylogeny through synthesis of multi-gene phylogenetics and phylogenomics.</title>
        <authorList>
            <person name="Vandepol N."/>
            <person name="Liber J."/>
            <person name="Desiro A."/>
            <person name="Na H."/>
            <person name="Kennedy M."/>
            <person name="Barry K."/>
            <person name="Grigoriev I.V."/>
            <person name="Miller A.N."/>
            <person name="O'Donnell K."/>
            <person name="Stajich J.E."/>
            <person name="Bonito G."/>
        </authorList>
    </citation>
    <scope>NUCLEOTIDE SEQUENCE</scope>
    <source>
        <strain evidence="2">KOD948</strain>
    </source>
</reference>
<feature type="compositionally biased region" description="Basic and acidic residues" evidence="1">
    <location>
        <begin position="1056"/>
        <end position="1073"/>
    </location>
</feature>
<feature type="compositionally biased region" description="Low complexity" evidence="1">
    <location>
        <begin position="440"/>
        <end position="455"/>
    </location>
</feature>
<feature type="compositionally biased region" description="Polar residues" evidence="1">
    <location>
        <begin position="478"/>
        <end position="492"/>
    </location>
</feature>
<feature type="compositionally biased region" description="Low complexity" evidence="1">
    <location>
        <begin position="844"/>
        <end position="869"/>
    </location>
</feature>
<comment type="caution">
    <text evidence="2">The sequence shown here is derived from an EMBL/GenBank/DDBJ whole genome shotgun (WGS) entry which is preliminary data.</text>
</comment>
<feature type="compositionally biased region" description="Polar residues" evidence="1">
    <location>
        <begin position="456"/>
        <end position="467"/>
    </location>
</feature>
<feature type="compositionally biased region" description="Acidic residues" evidence="1">
    <location>
        <begin position="1138"/>
        <end position="1149"/>
    </location>
</feature>
<feature type="region of interest" description="Disordered" evidence="1">
    <location>
        <begin position="807"/>
        <end position="1079"/>
    </location>
</feature>
<feature type="compositionally biased region" description="Basic and acidic residues" evidence="1">
    <location>
        <begin position="1150"/>
        <end position="1170"/>
    </location>
</feature>
<feature type="compositionally biased region" description="Basic residues" evidence="1">
    <location>
        <begin position="209"/>
        <end position="220"/>
    </location>
</feature>
<dbReference type="OrthoDB" id="2444566at2759"/>
<feature type="compositionally biased region" description="Low complexity" evidence="1">
    <location>
        <begin position="116"/>
        <end position="143"/>
    </location>
</feature>
<feature type="region of interest" description="Disordered" evidence="1">
    <location>
        <begin position="172"/>
        <end position="221"/>
    </location>
</feature>
<feature type="compositionally biased region" description="Pro residues" evidence="1">
    <location>
        <begin position="189"/>
        <end position="206"/>
    </location>
</feature>
<sequence length="1242" mass="138043">MALALPISKPDSHSTNQIQALTLHLSLSHNKSHISPRIPMLHSQTNPSAYHEQQHQHHHQHQHQHQHQYQREDLEYQSSPPTSSVPATSHRVMNPYTQQSSNAMGATNNSTHYRSHSSQQQQQQQQQHMHAHQQQQQQQQQQQHPHHRHQHSSYVQQAYQSSQIHLPHYASAKREDHHTTPQHSIPYQPSNPPHHPPPPPPPPPQQHPQHQHQHQPRLHHSVSAGHLSAAGHRSTPIVSNTGYVVPKQGTGTVVAPKKKDPYATAWRTYSKIAEELNLLNPDGSLYPISKEAILKYLRHQSKRIKASNLHWYVNGLKKHQENLGFSWDDVRYDEQVLALLKELTLHPAPIENNGVGHQYYKASLSGPIDTARIASLSISDAPHSKHFSQQQHQHQQPPPQQQPHSRQQQQQSAQQPSSHSAQFTMGAKRQPSHPQQYNEPSSQQQSRQYHHYPSQRTQPQLPSSTTRAAPYHSAPVQLPSQHVQDEQMSPESSLHRHRSHSNAVSRAHASQSTSSGLDLQSAHSVASTGSNIKRKRHELASERIAHIGSPASAEGEPYEDSETGSRVVDQDDRGSQNMEEEDPSERVALKRHASTGTLRSQARAISIIPSDAHPMPRQDTSGREFPTSTPSPNARENEVSGGSHFRWGTSETVQSRLSPSGSVSSVGSNSPVIRHAQGGSILSSQRHRRANGVVSSPISTVVAAIAAAAATTAAVNGGAHANAITPLPAVPNKNTVQFSEVVEYAQQLQTKYGTRCKDHPWGCVELTEDHHIELTIKMYMDWAGLVASGRLTMDELPDLPEFKRADAVRQDGSSPYSSPLSTSPSSSSSPVPSSTIGGTLKRMTSSPLTTSFSSFSLSQQQQQRQRQLSGNGGSFSFKTEDPSSPIDSPDSTSRFTFGGQHRSPSSSPAPFGESLMSRLGSPPPLHGSQRVKTMSPDDGSIDDLVSAGGNHAMSSSSSSSYVSRVRARKIASSPSLGQHSSFHPKQRIYNGSGPSSPPPVPALPASLLHSDMHMSQKNGHARSIMSNSTASPPPSEEMDLSADEEMGSRTRITMADQERRHPGRDRVPERGSEGVEMGDAYMEEDVFQENIRFRCDLNLRDEEADYDDDQWQRREPLEGKHRQWSVYSNNRNGRVEREDELEEREQEDVAQEKEGKDEEESHQVRMKSLERSSSPSRRGANKLMNSDPISTVVMDMMPSLQPRSQQQQQQQQHNHRAHSPQQRSSRHEQAMDSSEDIAMMET</sequence>
<gene>
    <name evidence="2" type="ORF">BG011_007326</name>
</gene>
<evidence type="ECO:0000256" key="1">
    <source>
        <dbReference type="SAM" id="MobiDB-lite"/>
    </source>
</evidence>
<evidence type="ECO:0000313" key="2">
    <source>
        <dbReference type="EMBL" id="KAG0264172.1"/>
    </source>
</evidence>
<feature type="compositionally biased region" description="Low complexity" evidence="1">
    <location>
        <begin position="813"/>
        <end position="834"/>
    </location>
</feature>
<organism evidence="2 3">
    <name type="scientific">Mortierella polycephala</name>
    <dbReference type="NCBI Taxonomy" id="41804"/>
    <lineage>
        <taxon>Eukaryota</taxon>
        <taxon>Fungi</taxon>
        <taxon>Fungi incertae sedis</taxon>
        <taxon>Mucoromycota</taxon>
        <taxon>Mortierellomycotina</taxon>
        <taxon>Mortierellomycetes</taxon>
        <taxon>Mortierellales</taxon>
        <taxon>Mortierellaceae</taxon>
        <taxon>Mortierella</taxon>
    </lineage>
</organism>
<feature type="region of interest" description="Disordered" evidence="1">
    <location>
        <begin position="37"/>
        <end position="159"/>
    </location>
</feature>
<feature type="region of interest" description="Disordered" evidence="1">
    <location>
        <begin position="381"/>
        <end position="646"/>
    </location>
</feature>
<feature type="compositionally biased region" description="Low complexity" evidence="1">
    <location>
        <begin position="882"/>
        <end position="893"/>
    </location>
</feature>
<protein>
    <submittedName>
        <fullName evidence="2">Uncharacterized protein</fullName>
    </submittedName>
</protein>
<accession>A0A9P6QAN7</accession>
<feature type="compositionally biased region" description="Polar residues" evidence="1">
    <location>
        <begin position="1013"/>
        <end position="1030"/>
    </location>
</feature>
<feature type="compositionally biased region" description="Low complexity" evidence="1">
    <location>
        <begin position="78"/>
        <end position="89"/>
    </location>
</feature>
<feature type="compositionally biased region" description="Acidic residues" evidence="1">
    <location>
        <begin position="1036"/>
        <end position="1045"/>
    </location>
</feature>
<proteinExistence type="predicted"/>
<feature type="compositionally biased region" description="Low complexity" evidence="1">
    <location>
        <begin position="402"/>
        <end position="422"/>
    </location>
</feature>